<evidence type="ECO:0000313" key="3">
    <source>
        <dbReference type="Proteomes" id="UP000517252"/>
    </source>
</evidence>
<comment type="caution">
    <text evidence="2">The sequence shown here is derived from an EMBL/GenBank/DDBJ whole genome shotgun (WGS) entry which is preliminary data.</text>
</comment>
<dbReference type="EMBL" id="BLZH01000002">
    <property type="protein sequence ID" value="GFP53050.1"/>
    <property type="molecule type" value="Genomic_DNA"/>
</dbReference>
<dbReference type="Proteomes" id="UP000517252">
    <property type="component" value="Unassembled WGS sequence"/>
</dbReference>
<reference evidence="2 3" key="1">
    <citation type="submission" date="2020-07" db="EMBL/GenBank/DDBJ databases">
        <title>Trichoderma asperellum IC-1 whole genome shotgun sequence.</title>
        <authorList>
            <person name="Kanamasa S."/>
            <person name="Takahashi H."/>
        </authorList>
    </citation>
    <scope>NUCLEOTIDE SEQUENCE [LARGE SCALE GENOMIC DNA]</scope>
    <source>
        <strain evidence="2 3">IC-1</strain>
    </source>
</reference>
<sequence length="270" mass="30581">MATSVTLPSIHDPRPSAYGPPPPAGRGYMSDPRYASPNAVNGYPPPPGSQQPAPGYLPPLQPQADPRSVYPPPEPRGPYYDDRRPPPPPGYHDQYSEYYYRGHHNGYPHDYPRPPPGYGQEYDTAENERFAAVAIKTPLAENPSYPSRPFREVYRLGHSYLVHTANPWLQAPSLTRITLLTRRTPMARHQVRRLRRLRATTTCRHTLPQTRIRLMVILGAMTVQQDEDAGGRRRTKMKDTGYPLLGRAWQKMTTDEDRLPNSPTIAVLEV</sequence>
<gene>
    <name evidence="2" type="ORF">TASIC1_0002023400</name>
</gene>
<organism evidence="2 3">
    <name type="scientific">Trichoderma asperellum</name>
    <name type="common">Filamentous fungus</name>
    <dbReference type="NCBI Taxonomy" id="101201"/>
    <lineage>
        <taxon>Eukaryota</taxon>
        <taxon>Fungi</taxon>
        <taxon>Dikarya</taxon>
        <taxon>Ascomycota</taxon>
        <taxon>Pezizomycotina</taxon>
        <taxon>Sordariomycetes</taxon>
        <taxon>Hypocreomycetidae</taxon>
        <taxon>Hypocreales</taxon>
        <taxon>Hypocreaceae</taxon>
        <taxon>Trichoderma</taxon>
    </lineage>
</organism>
<evidence type="ECO:0000313" key="2">
    <source>
        <dbReference type="EMBL" id="GFP53050.1"/>
    </source>
</evidence>
<dbReference type="AlphaFoldDB" id="A0A6V8QKP1"/>
<name>A0A6V8QKP1_TRIAP</name>
<evidence type="ECO:0000256" key="1">
    <source>
        <dbReference type="SAM" id="MobiDB-lite"/>
    </source>
</evidence>
<protein>
    <submittedName>
        <fullName evidence="2">Uncharacterized protein</fullName>
    </submittedName>
</protein>
<dbReference type="OrthoDB" id="5401558at2759"/>
<proteinExistence type="predicted"/>
<feature type="compositionally biased region" description="Pro residues" evidence="1">
    <location>
        <begin position="43"/>
        <end position="61"/>
    </location>
</feature>
<feature type="region of interest" description="Disordered" evidence="1">
    <location>
        <begin position="1"/>
        <end position="96"/>
    </location>
</feature>
<accession>A0A6V8QKP1</accession>